<evidence type="ECO:0000256" key="1">
    <source>
        <dbReference type="ARBA" id="ARBA00005168"/>
    </source>
</evidence>
<reference evidence="7 8" key="1">
    <citation type="submission" date="2016-07" db="EMBL/GenBank/DDBJ databases">
        <title>Pervasive Adenine N6-methylation of Active Genes in Fungi.</title>
        <authorList>
            <consortium name="DOE Joint Genome Institute"/>
            <person name="Mondo S.J."/>
            <person name="Dannebaum R.O."/>
            <person name="Kuo R.C."/>
            <person name="Labutti K."/>
            <person name="Haridas S."/>
            <person name="Kuo A."/>
            <person name="Salamov A."/>
            <person name="Ahrendt S.R."/>
            <person name="Lipzen A."/>
            <person name="Sullivan W."/>
            <person name="Andreopoulos W.B."/>
            <person name="Clum A."/>
            <person name="Lindquist E."/>
            <person name="Daum C."/>
            <person name="Ramamoorthy G.K."/>
            <person name="Gryganskyi A."/>
            <person name="Culley D."/>
            <person name="Magnuson J.K."/>
            <person name="James T.Y."/>
            <person name="O'Malley M.A."/>
            <person name="Stajich J.E."/>
            <person name="Spatafora J.W."/>
            <person name="Visel A."/>
            <person name="Grigoriev I.V."/>
        </authorList>
    </citation>
    <scope>NUCLEOTIDE SEQUENCE [LARGE SCALE GENOMIC DNA]</scope>
    <source>
        <strain evidence="7 8">NRRL 3301</strain>
    </source>
</reference>
<dbReference type="PANTHER" id="PTHR10755">
    <property type="entry name" value="COPROPORPHYRINOGEN III OXIDASE, MITOCHONDRIAL"/>
    <property type="match status" value="1"/>
</dbReference>
<dbReference type="Pfam" id="PF01218">
    <property type="entry name" value="Coprogen_oxidas"/>
    <property type="match status" value="1"/>
</dbReference>
<dbReference type="STRING" id="101127.A0A1X2GBM9"/>
<dbReference type="SUPFAM" id="SSF102886">
    <property type="entry name" value="Coproporphyrinogen III oxidase"/>
    <property type="match status" value="1"/>
</dbReference>
<dbReference type="GO" id="GO:0004109">
    <property type="term" value="F:coproporphyrinogen oxidase activity"/>
    <property type="evidence" value="ECO:0007669"/>
    <property type="project" value="UniProtKB-EC"/>
</dbReference>
<comment type="subunit">
    <text evidence="3">Homodimer.</text>
</comment>
<sequence>MEKAGVAVSVVYSELSSAAAVQMRPRYGDQFTEDLAGKPFFVTGISLVMHGKNPHVPTVHMNYRYFEVFDDQGQPLVWWFGGGADLTPCYLYEDDAIHFHQLHKDGCDAIDGSGALYDQCKLACDTYFYNSHRQEARGIGGVFYDNLHHLAPDCLFDLTQALGDRFLPAYLPILTRRKDTYFTADEVHWQQIRRGRYVEFNLLHDRGTKFGLQTPCAQIEAIFMTMPLLARWEYNYYPHHASPEAAMEHVLKKPRDWLGLEQEKSVSK</sequence>
<proteinExistence type="inferred from homology"/>
<evidence type="ECO:0000313" key="8">
    <source>
        <dbReference type="Proteomes" id="UP000242146"/>
    </source>
</evidence>
<dbReference type="GO" id="GO:0005737">
    <property type="term" value="C:cytoplasm"/>
    <property type="evidence" value="ECO:0007669"/>
    <property type="project" value="TreeGrafter"/>
</dbReference>
<comment type="caution">
    <text evidence="7">The sequence shown here is derived from an EMBL/GenBank/DDBJ whole genome shotgun (WGS) entry which is preliminary data.</text>
</comment>
<dbReference type="EC" id="1.3.3.3" evidence="4"/>
<dbReference type="PANTHER" id="PTHR10755:SF0">
    <property type="entry name" value="OXYGEN-DEPENDENT COPROPORPHYRINOGEN-III OXIDASE, MITOCHONDRIAL"/>
    <property type="match status" value="1"/>
</dbReference>
<dbReference type="InterPro" id="IPR001260">
    <property type="entry name" value="Coprogen_oxidase_aer"/>
</dbReference>
<dbReference type="Proteomes" id="UP000242146">
    <property type="component" value="Unassembled WGS sequence"/>
</dbReference>
<dbReference type="EMBL" id="MCGT01000024">
    <property type="protein sequence ID" value="ORX50113.1"/>
    <property type="molecule type" value="Genomic_DNA"/>
</dbReference>
<dbReference type="NCBIfam" id="NF003727">
    <property type="entry name" value="PRK05330.1"/>
    <property type="match status" value="1"/>
</dbReference>
<comment type="pathway">
    <text evidence="1">Porphyrin-containing compound metabolism; protoporphyrin-IX biosynthesis; protoporphyrinogen-IX from coproporphyrinogen-III (O2 route): step 1/1.</text>
</comment>
<dbReference type="PRINTS" id="PR00073">
    <property type="entry name" value="COPRGNOXDASE"/>
</dbReference>
<evidence type="ECO:0000256" key="3">
    <source>
        <dbReference type="ARBA" id="ARBA00011738"/>
    </source>
</evidence>
<accession>A0A1X2GBM9</accession>
<protein>
    <recommendedName>
        <fullName evidence="4">coproporphyrinogen oxidase</fullName>
        <ecNumber evidence="4">1.3.3.3</ecNumber>
    </recommendedName>
</protein>
<keyword evidence="8" id="KW-1185">Reference proteome</keyword>
<dbReference type="UniPathway" id="UPA00251">
    <property type="reaction ID" value="UER00322"/>
</dbReference>
<keyword evidence="5" id="KW-0560">Oxidoreductase</keyword>
<dbReference type="InterPro" id="IPR036406">
    <property type="entry name" value="Coprogen_oxidase_aer_sf"/>
</dbReference>
<evidence type="ECO:0000256" key="4">
    <source>
        <dbReference type="ARBA" id="ARBA00012869"/>
    </source>
</evidence>
<comment type="similarity">
    <text evidence="2">Belongs to the aerobic coproporphyrinogen-III oxidase family.</text>
</comment>
<evidence type="ECO:0000256" key="6">
    <source>
        <dbReference type="ARBA" id="ARBA00023244"/>
    </source>
</evidence>
<dbReference type="OrthoDB" id="15318at2759"/>
<name>A0A1X2GBM9_9FUNG</name>
<dbReference type="GO" id="GO:0006782">
    <property type="term" value="P:protoporphyrinogen IX biosynthetic process"/>
    <property type="evidence" value="ECO:0007669"/>
    <property type="project" value="UniProtKB-UniPathway"/>
</dbReference>
<evidence type="ECO:0000256" key="5">
    <source>
        <dbReference type="ARBA" id="ARBA00023002"/>
    </source>
</evidence>
<gene>
    <name evidence="7" type="ORF">DM01DRAFT_1337786</name>
</gene>
<dbReference type="AlphaFoldDB" id="A0A1X2GBM9"/>
<keyword evidence="6" id="KW-0627">Porphyrin biosynthesis</keyword>
<dbReference type="PIRSF" id="PIRSF000166">
    <property type="entry name" value="Coproporphyri_ox"/>
    <property type="match status" value="1"/>
</dbReference>
<organism evidence="7 8">
    <name type="scientific">Hesseltinella vesiculosa</name>
    <dbReference type="NCBI Taxonomy" id="101127"/>
    <lineage>
        <taxon>Eukaryota</taxon>
        <taxon>Fungi</taxon>
        <taxon>Fungi incertae sedis</taxon>
        <taxon>Mucoromycota</taxon>
        <taxon>Mucoromycotina</taxon>
        <taxon>Mucoromycetes</taxon>
        <taxon>Mucorales</taxon>
        <taxon>Cunninghamellaceae</taxon>
        <taxon>Hesseltinella</taxon>
    </lineage>
</organism>
<evidence type="ECO:0000313" key="7">
    <source>
        <dbReference type="EMBL" id="ORX50113.1"/>
    </source>
</evidence>
<evidence type="ECO:0000256" key="2">
    <source>
        <dbReference type="ARBA" id="ARBA00010644"/>
    </source>
</evidence>
<dbReference type="Gene3D" id="3.40.1500.10">
    <property type="entry name" value="Coproporphyrinogen III oxidase, aerobic"/>
    <property type="match status" value="1"/>
</dbReference>